<dbReference type="InterPro" id="IPR047141">
    <property type="entry name" value="Stealth"/>
</dbReference>
<dbReference type="EMBL" id="JAPFFF010000004">
    <property type="protein sequence ID" value="KAK8891654.1"/>
    <property type="molecule type" value="Genomic_DNA"/>
</dbReference>
<comment type="caution">
    <text evidence="6">The sequence shown here is derived from an EMBL/GenBank/DDBJ whole genome shotgun (WGS) entry which is preliminary data.</text>
</comment>
<reference evidence="6 7" key="1">
    <citation type="submission" date="2024-04" db="EMBL/GenBank/DDBJ databases">
        <title>Tritrichomonas musculus Genome.</title>
        <authorList>
            <person name="Alves-Ferreira E."/>
            <person name="Grigg M."/>
            <person name="Lorenzi H."/>
            <person name="Galac M."/>
        </authorList>
    </citation>
    <scope>NUCLEOTIDE SEQUENCE [LARGE SCALE GENOMIC DNA]</scope>
    <source>
        <strain evidence="6 7">EAF2021</strain>
    </source>
</reference>
<evidence type="ECO:0000313" key="6">
    <source>
        <dbReference type="EMBL" id="KAK8891654.1"/>
    </source>
</evidence>
<evidence type="ECO:0000256" key="2">
    <source>
        <dbReference type="ARBA" id="ARBA00022679"/>
    </source>
</evidence>
<organism evidence="6 7">
    <name type="scientific">Tritrichomonas musculus</name>
    <dbReference type="NCBI Taxonomy" id="1915356"/>
    <lineage>
        <taxon>Eukaryota</taxon>
        <taxon>Metamonada</taxon>
        <taxon>Parabasalia</taxon>
        <taxon>Tritrichomonadida</taxon>
        <taxon>Tritrichomonadidae</taxon>
        <taxon>Tritrichomonas</taxon>
    </lineage>
</organism>
<dbReference type="Proteomes" id="UP001470230">
    <property type="component" value="Unassembled WGS sequence"/>
</dbReference>
<dbReference type="Pfam" id="PF17102">
    <property type="entry name" value="Stealth_CR3"/>
    <property type="match status" value="1"/>
</dbReference>
<evidence type="ECO:0000259" key="3">
    <source>
        <dbReference type="Pfam" id="PF11380"/>
    </source>
</evidence>
<gene>
    <name evidence="6" type="ORF">M9Y10_028874</name>
</gene>
<evidence type="ECO:0000313" key="7">
    <source>
        <dbReference type="Proteomes" id="UP001470230"/>
    </source>
</evidence>
<protein>
    <submittedName>
        <fullName evidence="6">Uncharacterized protein</fullName>
    </submittedName>
</protein>
<feature type="domain" description="Stealth protein CR2 conserved region 2" evidence="3">
    <location>
        <begin position="77"/>
        <end position="181"/>
    </location>
</feature>
<feature type="domain" description="Stealth protein CR3 conserved region 3" evidence="5">
    <location>
        <begin position="240"/>
        <end position="285"/>
    </location>
</feature>
<evidence type="ECO:0000259" key="4">
    <source>
        <dbReference type="Pfam" id="PF17101"/>
    </source>
</evidence>
<dbReference type="PANTHER" id="PTHR24045:SF0">
    <property type="entry name" value="N-ACETYLGLUCOSAMINE-1-PHOSPHOTRANSFERASE SUBUNITS ALPHA_BETA"/>
    <property type="match status" value="1"/>
</dbReference>
<keyword evidence="2" id="KW-0808">Transferase</keyword>
<proteinExistence type="inferred from homology"/>
<sequence>MLFFIISFSIIYLLFRFLNNSVFFQFKYHVEHFKISPFPIDIVYTWVDGRDPKWLNEFSKIQKERNISFNEKEFLNRFVDIEELRYSLRSVEKNAPWIRYIFIVTCEQYPYWINITHPKLKFISHSQIFPRDFKLPTFNSNSIDFLLYRIPNLSEHFIYSNDDMFFCRPIEYTDFFTKDGIPLIISKQRSWSNVITLNEKSKEVFLLNGGDGGFQFIALMTHTIIRFLEKYNRTMPFEYSHIPFPLTKTICDEVYSIFKEDIDNTISNSIRTVDDFQMQTLIVQYSLFTNKSIRIPNNDSLSTFVVASSTNPNFMSLPEIAENLPKFLSINIDDSDRRGLIQGFLDYLFEKPSSFELKGKLPNPCSEKQFWITKHQGFLEKSSKKREKTHIS</sequence>
<comment type="similarity">
    <text evidence="1">Belongs to the stealth family.</text>
</comment>
<dbReference type="InterPro" id="IPR031357">
    <property type="entry name" value="Stealth_CR3"/>
</dbReference>
<keyword evidence="7" id="KW-1185">Reference proteome</keyword>
<dbReference type="PANTHER" id="PTHR24045">
    <property type="match status" value="1"/>
</dbReference>
<accession>A0ABR2KKH7</accession>
<evidence type="ECO:0000256" key="1">
    <source>
        <dbReference type="ARBA" id="ARBA00007583"/>
    </source>
</evidence>
<dbReference type="InterPro" id="IPR021520">
    <property type="entry name" value="Stealth_CR2"/>
</dbReference>
<dbReference type="InterPro" id="IPR031358">
    <property type="entry name" value="Stealth_CR1"/>
</dbReference>
<feature type="domain" description="Stealth protein CR1 conserved region 1" evidence="4">
    <location>
        <begin position="38"/>
        <end position="56"/>
    </location>
</feature>
<evidence type="ECO:0000259" key="5">
    <source>
        <dbReference type="Pfam" id="PF17102"/>
    </source>
</evidence>
<name>A0ABR2KKH7_9EUKA</name>
<dbReference type="Pfam" id="PF11380">
    <property type="entry name" value="Stealth_CR2"/>
    <property type="match status" value="1"/>
</dbReference>
<dbReference type="Pfam" id="PF17101">
    <property type="entry name" value="Stealth_CR1"/>
    <property type="match status" value="1"/>
</dbReference>